<evidence type="ECO:0000313" key="3">
    <source>
        <dbReference type="Proteomes" id="UP000580910"/>
    </source>
</evidence>
<dbReference type="AlphaFoldDB" id="A0A7W3IY79"/>
<name>A0A7W3IY79_9ACTN</name>
<evidence type="ECO:0000256" key="1">
    <source>
        <dbReference type="SAM" id="SignalP"/>
    </source>
</evidence>
<dbReference type="Proteomes" id="UP000580910">
    <property type="component" value="Unassembled WGS sequence"/>
</dbReference>
<keyword evidence="3" id="KW-1185">Reference proteome</keyword>
<evidence type="ECO:0000313" key="2">
    <source>
        <dbReference type="EMBL" id="MBA8802823.1"/>
    </source>
</evidence>
<keyword evidence="1" id="KW-0732">Signal</keyword>
<dbReference type="RefSeq" id="WP_182537473.1">
    <property type="nucleotide sequence ID" value="NZ_JACGXA010000001.1"/>
</dbReference>
<evidence type="ECO:0008006" key="4">
    <source>
        <dbReference type="Google" id="ProtNLM"/>
    </source>
</evidence>
<reference evidence="2 3" key="1">
    <citation type="submission" date="2020-07" db="EMBL/GenBank/DDBJ databases">
        <title>Sequencing the genomes of 1000 actinobacteria strains.</title>
        <authorList>
            <person name="Klenk H.-P."/>
        </authorList>
    </citation>
    <scope>NUCLEOTIDE SEQUENCE [LARGE SCALE GENOMIC DNA]</scope>
    <source>
        <strain evidence="2 3">DSM 21349</strain>
    </source>
</reference>
<organism evidence="2 3">
    <name type="scientific">Nocardioides ginsengisegetis</name>
    <dbReference type="NCBI Taxonomy" id="661491"/>
    <lineage>
        <taxon>Bacteria</taxon>
        <taxon>Bacillati</taxon>
        <taxon>Actinomycetota</taxon>
        <taxon>Actinomycetes</taxon>
        <taxon>Propionibacteriales</taxon>
        <taxon>Nocardioidaceae</taxon>
        <taxon>Nocardioides</taxon>
    </lineage>
</organism>
<protein>
    <recommendedName>
        <fullName evidence="4">Secreted protein</fullName>
    </recommendedName>
</protein>
<gene>
    <name evidence="2" type="ORF">FB382_001114</name>
</gene>
<proteinExistence type="predicted"/>
<feature type="signal peptide" evidence="1">
    <location>
        <begin position="1"/>
        <end position="31"/>
    </location>
</feature>
<dbReference type="EMBL" id="JACGXA010000001">
    <property type="protein sequence ID" value="MBA8802823.1"/>
    <property type="molecule type" value="Genomic_DNA"/>
</dbReference>
<sequence>MLSRKALPPVVAAVLAAVLPVALMAATPASANTTKYGSTGSPDRVLRHGCHDYRYHYKVTVPTNDWTLETFLVDPTGEKLASGAFASESDPDRGHGNWHICKPSTRPGTFKIKAKITFYSGQDSTKTWFKPSYFKLTPP</sequence>
<comment type="caution">
    <text evidence="2">The sequence shown here is derived from an EMBL/GenBank/DDBJ whole genome shotgun (WGS) entry which is preliminary data.</text>
</comment>
<feature type="chain" id="PRO_5030652270" description="Secreted protein" evidence="1">
    <location>
        <begin position="32"/>
        <end position="139"/>
    </location>
</feature>
<accession>A0A7W3IY79</accession>